<evidence type="ECO:0000313" key="2">
    <source>
        <dbReference type="Ensembl" id="ENSECAP00000071113.1"/>
    </source>
</evidence>
<dbReference type="Proteomes" id="UP000002281">
    <property type="component" value="Chromosome 19"/>
</dbReference>
<reference evidence="2" key="2">
    <citation type="submission" date="2025-05" db="UniProtKB">
        <authorList>
            <consortium name="Ensembl"/>
        </authorList>
    </citation>
    <scope>IDENTIFICATION</scope>
    <source>
        <strain evidence="2">Thoroughbred</strain>
    </source>
</reference>
<accession>A0A9L0SAC5</accession>
<feature type="transmembrane region" description="Helical" evidence="1">
    <location>
        <begin position="50"/>
        <end position="74"/>
    </location>
</feature>
<evidence type="ECO:0000256" key="1">
    <source>
        <dbReference type="SAM" id="Phobius"/>
    </source>
</evidence>
<organism evidence="2 3">
    <name type="scientific">Equus caballus</name>
    <name type="common">Horse</name>
    <dbReference type="NCBI Taxonomy" id="9796"/>
    <lineage>
        <taxon>Eukaryota</taxon>
        <taxon>Metazoa</taxon>
        <taxon>Chordata</taxon>
        <taxon>Craniata</taxon>
        <taxon>Vertebrata</taxon>
        <taxon>Euteleostomi</taxon>
        <taxon>Mammalia</taxon>
        <taxon>Eutheria</taxon>
        <taxon>Laurasiatheria</taxon>
        <taxon>Perissodactyla</taxon>
        <taxon>Equidae</taxon>
        <taxon>Equus</taxon>
    </lineage>
</organism>
<evidence type="ECO:0000313" key="3">
    <source>
        <dbReference type="Proteomes" id="UP000002281"/>
    </source>
</evidence>
<keyword evidence="1" id="KW-1133">Transmembrane helix</keyword>
<reference evidence="2 3" key="1">
    <citation type="journal article" date="2009" name="Science">
        <title>Genome sequence, comparative analysis, and population genetics of the domestic horse.</title>
        <authorList>
            <consortium name="Broad Institute Genome Sequencing Platform"/>
            <consortium name="Broad Institute Whole Genome Assembly Team"/>
            <person name="Wade C.M."/>
            <person name="Giulotto E."/>
            <person name="Sigurdsson S."/>
            <person name="Zoli M."/>
            <person name="Gnerre S."/>
            <person name="Imsland F."/>
            <person name="Lear T.L."/>
            <person name="Adelson D.L."/>
            <person name="Bailey E."/>
            <person name="Bellone R.R."/>
            <person name="Bloecker H."/>
            <person name="Distl O."/>
            <person name="Edgar R.C."/>
            <person name="Garber M."/>
            <person name="Leeb T."/>
            <person name="Mauceli E."/>
            <person name="MacLeod J.N."/>
            <person name="Penedo M.C.T."/>
            <person name="Raison J.M."/>
            <person name="Sharpe T."/>
            <person name="Vogel J."/>
            <person name="Andersson L."/>
            <person name="Antczak D.F."/>
            <person name="Biagi T."/>
            <person name="Binns M.M."/>
            <person name="Chowdhary B.P."/>
            <person name="Coleman S.J."/>
            <person name="Della Valle G."/>
            <person name="Fryc S."/>
            <person name="Guerin G."/>
            <person name="Hasegawa T."/>
            <person name="Hill E.W."/>
            <person name="Jurka J."/>
            <person name="Kiialainen A."/>
            <person name="Lindgren G."/>
            <person name="Liu J."/>
            <person name="Magnani E."/>
            <person name="Mickelson J.R."/>
            <person name="Murray J."/>
            <person name="Nergadze S.G."/>
            <person name="Onofrio R."/>
            <person name="Pedroni S."/>
            <person name="Piras M.F."/>
            <person name="Raudsepp T."/>
            <person name="Rocchi M."/>
            <person name="Roeed K.H."/>
            <person name="Ryder O.A."/>
            <person name="Searle S."/>
            <person name="Skow L."/>
            <person name="Swinburne J.E."/>
            <person name="Syvaenen A.C."/>
            <person name="Tozaki T."/>
            <person name="Valberg S.J."/>
            <person name="Vaudin M."/>
            <person name="White J.R."/>
            <person name="Zody M.C."/>
            <person name="Lander E.S."/>
            <person name="Lindblad-Toh K."/>
        </authorList>
    </citation>
    <scope>NUCLEOTIDE SEQUENCE [LARGE SCALE GENOMIC DNA]</scope>
    <source>
        <strain evidence="2 3">Thoroughbred</strain>
    </source>
</reference>
<protein>
    <submittedName>
        <fullName evidence="2">Uncharacterized protein</fullName>
    </submittedName>
</protein>
<sequence>MAGSYGNSMFKFLRDCHTVFHSSCTILHSYQQSTSIPISPHLHQHLRFSILWVVPILMAVKWHLIVVLICVSLMTSDVEHLFMCLLAIGISPLEKCLLKFFAHLLIGLFV</sequence>
<keyword evidence="1" id="KW-0812">Transmembrane</keyword>
<proteinExistence type="predicted"/>
<dbReference type="Ensembl" id="ENSECAT00000119034.1">
    <property type="protein sequence ID" value="ENSECAP00000065189.1"/>
    <property type="gene ID" value="ENSECAG00000045784.1"/>
</dbReference>
<name>A0A9L0SAC5_HORSE</name>
<dbReference type="GeneTree" id="ENSGT01150000289403"/>
<keyword evidence="3" id="KW-1185">Reference proteome</keyword>
<keyword evidence="1" id="KW-0472">Membrane</keyword>
<dbReference type="Ensembl" id="ENSECAT00000141046.1">
    <property type="protein sequence ID" value="ENSECAP00000071113.1"/>
    <property type="gene ID" value="ENSECAG00000045784.1"/>
</dbReference>
<dbReference type="AlphaFoldDB" id="A0A9L0SAC5"/>